<dbReference type="RefSeq" id="WP_198100986.1">
    <property type="nucleotide sequence ID" value="NZ_JAEDAL010000005.1"/>
</dbReference>
<protein>
    <recommendedName>
        <fullName evidence="5">Protein-arginine rhamnosyltransferase</fullName>
    </recommendedName>
    <alternativeName>
        <fullName evidence="6">EF-P arginine rhamnosyltransferase</fullName>
    </alternativeName>
</protein>
<keyword evidence="1" id="KW-0328">Glycosyltransferase</keyword>
<evidence type="ECO:0000256" key="6">
    <source>
        <dbReference type="ARBA" id="ARBA00030025"/>
    </source>
</evidence>
<keyword evidence="8" id="KW-0648">Protein biosynthesis</keyword>
<evidence type="ECO:0000256" key="5">
    <source>
        <dbReference type="ARBA" id="ARBA00024416"/>
    </source>
</evidence>
<evidence type="ECO:0000313" key="8">
    <source>
        <dbReference type="EMBL" id="MBH9553363.1"/>
    </source>
</evidence>
<comment type="caution">
    <text evidence="8">The sequence shown here is derived from an EMBL/GenBank/DDBJ whole genome shotgun (WGS) entry which is preliminary data.</text>
</comment>
<evidence type="ECO:0000313" key="9">
    <source>
        <dbReference type="Proteomes" id="UP000620139"/>
    </source>
</evidence>
<evidence type="ECO:0000256" key="1">
    <source>
        <dbReference type="ARBA" id="ARBA00022676"/>
    </source>
</evidence>
<reference evidence="8" key="1">
    <citation type="submission" date="2020-12" db="EMBL/GenBank/DDBJ databases">
        <title>The genome sequence of Inhella sp. 4Y17.</title>
        <authorList>
            <person name="Liu Y."/>
        </authorList>
    </citation>
    <scope>NUCLEOTIDE SEQUENCE</scope>
    <source>
        <strain evidence="8">4Y10</strain>
    </source>
</reference>
<evidence type="ECO:0000256" key="3">
    <source>
        <dbReference type="ARBA" id="ARBA00024303"/>
    </source>
</evidence>
<accession>A0A931IZD1</accession>
<keyword evidence="8" id="KW-0251">Elongation factor</keyword>
<comment type="similarity">
    <text evidence="4">Belongs to the glycosyltransferase 104 family.</text>
</comment>
<dbReference type="Proteomes" id="UP000620139">
    <property type="component" value="Unassembled WGS sequence"/>
</dbReference>
<comment type="function">
    <text evidence="3">Protein-arginine rhamnosyltransferase that catalyzes the transfer of a single rhamnose to elongation factor P (EF-P) on 'Lys-32', a modification required for EF-P-dependent rescue of polyproline stalled ribosomes.</text>
</comment>
<keyword evidence="9" id="KW-1185">Reference proteome</keyword>
<dbReference type="NCBIfam" id="TIGR03837">
    <property type="entry name" value="efp_Arg_rhamno"/>
    <property type="match status" value="1"/>
</dbReference>
<name>A0A931IZD1_9BURK</name>
<proteinExistence type="inferred from homology"/>
<organism evidence="8 9">
    <name type="scientific">Inhella gelatinilytica</name>
    <dbReference type="NCBI Taxonomy" id="2795030"/>
    <lineage>
        <taxon>Bacteria</taxon>
        <taxon>Pseudomonadati</taxon>
        <taxon>Pseudomonadota</taxon>
        <taxon>Betaproteobacteria</taxon>
        <taxon>Burkholderiales</taxon>
        <taxon>Sphaerotilaceae</taxon>
        <taxon>Inhella</taxon>
    </lineage>
</organism>
<gene>
    <name evidence="8" type="primary">earP</name>
    <name evidence="8" type="ORF">I7X43_10950</name>
</gene>
<evidence type="ECO:0000256" key="4">
    <source>
        <dbReference type="ARBA" id="ARBA00024346"/>
    </source>
</evidence>
<dbReference type="GO" id="GO:0003746">
    <property type="term" value="F:translation elongation factor activity"/>
    <property type="evidence" value="ECO:0007669"/>
    <property type="project" value="UniProtKB-KW"/>
</dbReference>
<dbReference type="AlphaFoldDB" id="A0A931IZD1"/>
<dbReference type="EMBL" id="JAEDAL010000005">
    <property type="protein sequence ID" value="MBH9553363.1"/>
    <property type="molecule type" value="Genomic_DNA"/>
</dbReference>
<evidence type="ECO:0000256" key="7">
    <source>
        <dbReference type="ARBA" id="ARBA00048472"/>
    </source>
</evidence>
<dbReference type="GO" id="GO:0106361">
    <property type="term" value="F:protein-arginine rhamnosyltransferase activity"/>
    <property type="evidence" value="ECO:0007669"/>
    <property type="project" value="InterPro"/>
</dbReference>
<comment type="catalytic activity">
    <reaction evidence="7">
        <text>dTDP-beta-L-rhamnose + L-arginyl-[protein] = N(omega)-(alpha-L-rhamnosyl)-L-arginyl-[protein] + dTDP + H(+)</text>
        <dbReference type="Rhea" id="RHEA:66692"/>
        <dbReference type="Rhea" id="RHEA-COMP:10532"/>
        <dbReference type="Rhea" id="RHEA-COMP:17096"/>
        <dbReference type="ChEBI" id="CHEBI:15378"/>
        <dbReference type="ChEBI" id="CHEBI:29965"/>
        <dbReference type="ChEBI" id="CHEBI:57510"/>
        <dbReference type="ChEBI" id="CHEBI:58369"/>
        <dbReference type="ChEBI" id="CHEBI:167445"/>
    </reaction>
    <physiologicalReaction direction="left-to-right" evidence="7">
        <dbReference type="Rhea" id="RHEA:66693"/>
    </physiologicalReaction>
</comment>
<sequence length="348" mass="39407">MASKRWDIFCRVIDNHGDVGVCWRLCRDLVRRGQWARLWLDDARALSWMAPHCPSGLEVHPWPDSDWFPSGGPGEVVIEAFGCELPECVKRQLPGASTHWFNLEYLSAEPYVERSHGLPSPVGFGPAQGMTKIFWYPGFTTKTGGLLRELDLLEQQRRHQNAAFWRRLGVPLTPSQPLISLFCYPHAPVDWLIGQLQISTAGAPVTVLVCGNTVAPTQVPSHVTVRRLPWLSQEDYDALLWSCDLNVVRGEDSLVRAIWANKPFLWHIYRQDDGAHDAKLEAFMRLWPGGAVTEAWRTLWRGWNGLIPLDTLGPVALSPWATPWHRVLREQLLGQKDLCTQLMEAVQG</sequence>
<evidence type="ECO:0000256" key="2">
    <source>
        <dbReference type="ARBA" id="ARBA00022679"/>
    </source>
</evidence>
<dbReference type="Pfam" id="PF10093">
    <property type="entry name" value="EarP"/>
    <property type="match status" value="1"/>
</dbReference>
<dbReference type="InterPro" id="IPR016633">
    <property type="entry name" value="EarP"/>
</dbReference>
<keyword evidence="2" id="KW-0808">Transferase</keyword>